<reference evidence="1" key="2">
    <citation type="submission" date="2020-11" db="EMBL/GenBank/DDBJ databases">
        <authorList>
            <person name="McCartney M.A."/>
            <person name="Auch B."/>
            <person name="Kono T."/>
            <person name="Mallez S."/>
            <person name="Becker A."/>
            <person name="Gohl D.M."/>
            <person name="Silverstein K.A.T."/>
            <person name="Koren S."/>
            <person name="Bechman K.B."/>
            <person name="Herman A."/>
            <person name="Abrahante J.E."/>
            <person name="Garbe J."/>
        </authorList>
    </citation>
    <scope>NUCLEOTIDE SEQUENCE</scope>
    <source>
        <strain evidence="1">Duluth1</strain>
        <tissue evidence="1">Whole animal</tissue>
    </source>
</reference>
<evidence type="ECO:0000313" key="2">
    <source>
        <dbReference type="Proteomes" id="UP000828390"/>
    </source>
</evidence>
<dbReference type="Proteomes" id="UP000828390">
    <property type="component" value="Unassembled WGS sequence"/>
</dbReference>
<comment type="caution">
    <text evidence="1">The sequence shown here is derived from an EMBL/GenBank/DDBJ whole genome shotgun (WGS) entry which is preliminary data.</text>
</comment>
<reference evidence="1" key="1">
    <citation type="journal article" date="2019" name="bioRxiv">
        <title>The Genome of the Zebra Mussel, Dreissena polymorpha: A Resource for Invasive Species Research.</title>
        <authorList>
            <person name="McCartney M.A."/>
            <person name="Auch B."/>
            <person name="Kono T."/>
            <person name="Mallez S."/>
            <person name="Zhang Y."/>
            <person name="Obille A."/>
            <person name="Becker A."/>
            <person name="Abrahante J.E."/>
            <person name="Garbe J."/>
            <person name="Badalamenti J.P."/>
            <person name="Herman A."/>
            <person name="Mangelson H."/>
            <person name="Liachko I."/>
            <person name="Sullivan S."/>
            <person name="Sone E.D."/>
            <person name="Koren S."/>
            <person name="Silverstein K.A.T."/>
            <person name="Beckman K.B."/>
            <person name="Gohl D.M."/>
        </authorList>
    </citation>
    <scope>NUCLEOTIDE SEQUENCE</scope>
    <source>
        <strain evidence="1">Duluth1</strain>
        <tissue evidence="1">Whole animal</tissue>
    </source>
</reference>
<keyword evidence="2" id="KW-1185">Reference proteome</keyword>
<evidence type="ECO:0000313" key="1">
    <source>
        <dbReference type="EMBL" id="KAH3865754.1"/>
    </source>
</evidence>
<proteinExistence type="predicted"/>
<accession>A0A9D4REW0</accession>
<name>A0A9D4REW0_DREPO</name>
<dbReference type="AlphaFoldDB" id="A0A9D4REW0"/>
<sequence length="215" mass="24637">MSQSALKKQKTQKSQVCGENMFQRRLAINANKKVLAERLFSYENATVPVSMFSEEGKMIIAKKSAFMHKIEGLLTDVLHDIEKPDTIIFDGTAIIQSIVIQSEQSTFKDMTTLFEKYIVSTSRKYKSVQQIHIIFDTYSENSLKEETRRRRGDYESSSKVHVHSNLKFPTTWKEFLSSSANKVSLTQYYTGFLKENSNLKTHETIFINVGADTVP</sequence>
<organism evidence="1 2">
    <name type="scientific">Dreissena polymorpha</name>
    <name type="common">Zebra mussel</name>
    <name type="synonym">Mytilus polymorpha</name>
    <dbReference type="NCBI Taxonomy" id="45954"/>
    <lineage>
        <taxon>Eukaryota</taxon>
        <taxon>Metazoa</taxon>
        <taxon>Spiralia</taxon>
        <taxon>Lophotrochozoa</taxon>
        <taxon>Mollusca</taxon>
        <taxon>Bivalvia</taxon>
        <taxon>Autobranchia</taxon>
        <taxon>Heteroconchia</taxon>
        <taxon>Euheterodonta</taxon>
        <taxon>Imparidentia</taxon>
        <taxon>Neoheterodontei</taxon>
        <taxon>Myida</taxon>
        <taxon>Dreissenoidea</taxon>
        <taxon>Dreissenidae</taxon>
        <taxon>Dreissena</taxon>
    </lineage>
</organism>
<gene>
    <name evidence="1" type="ORF">DPMN_028797</name>
</gene>
<protein>
    <submittedName>
        <fullName evidence="1">Uncharacterized protein</fullName>
    </submittedName>
</protein>
<dbReference type="EMBL" id="JAIWYP010000002">
    <property type="protein sequence ID" value="KAH3865754.1"/>
    <property type="molecule type" value="Genomic_DNA"/>
</dbReference>